<organism evidence="1 2">
    <name type="scientific">Trifolium pratense</name>
    <name type="common">Red clover</name>
    <dbReference type="NCBI Taxonomy" id="57577"/>
    <lineage>
        <taxon>Eukaryota</taxon>
        <taxon>Viridiplantae</taxon>
        <taxon>Streptophyta</taxon>
        <taxon>Embryophyta</taxon>
        <taxon>Tracheophyta</taxon>
        <taxon>Spermatophyta</taxon>
        <taxon>Magnoliopsida</taxon>
        <taxon>eudicotyledons</taxon>
        <taxon>Gunneridae</taxon>
        <taxon>Pentapetalae</taxon>
        <taxon>rosids</taxon>
        <taxon>fabids</taxon>
        <taxon>Fabales</taxon>
        <taxon>Fabaceae</taxon>
        <taxon>Papilionoideae</taxon>
        <taxon>50 kb inversion clade</taxon>
        <taxon>NPAAA clade</taxon>
        <taxon>Hologalegina</taxon>
        <taxon>IRL clade</taxon>
        <taxon>Trifolieae</taxon>
        <taxon>Trifolium</taxon>
    </lineage>
</organism>
<evidence type="ECO:0000313" key="1">
    <source>
        <dbReference type="EMBL" id="CAJ2658114.1"/>
    </source>
</evidence>
<keyword evidence="2" id="KW-1185">Reference proteome</keyword>
<proteinExistence type="predicted"/>
<dbReference type="Proteomes" id="UP001177021">
    <property type="component" value="Unassembled WGS sequence"/>
</dbReference>
<dbReference type="EMBL" id="CASHSV030000311">
    <property type="protein sequence ID" value="CAJ2658114.1"/>
    <property type="molecule type" value="Genomic_DNA"/>
</dbReference>
<accession>A0ACB0KLK5</accession>
<gene>
    <name evidence="1" type="ORF">MILVUS5_LOCUS24555</name>
</gene>
<evidence type="ECO:0000313" key="2">
    <source>
        <dbReference type="Proteomes" id="UP001177021"/>
    </source>
</evidence>
<comment type="caution">
    <text evidence="1">The sequence shown here is derived from an EMBL/GenBank/DDBJ whole genome shotgun (WGS) entry which is preliminary data.</text>
</comment>
<sequence length="2173" mass="245235">MVNVYSKISRVLLQNIQDVTKLWLNPAVEDVVLYGRRLNKMRGGPTTHVPLIGPGRKPSLGDEFLHLYPKKTIADLKFTLEDGPFIVSAVIDGLVEGEDWWFPSCRCSKRLIPNAGFYYCRSCSKHVFHVVPRFCVKVHVTDGIEDAMFVLSDDAMCYLIRTKCSVLVSSYKGMNRVNPPDVLKQLEGLKLLFKVVTVSSLNPIYKGCFKVARVCVDAGIIKSFSNGGIYHTPEQLVYKSGIAEIDEPFILGNQHIEHGDIFMKRSLNAAFENAAWQEDQNVMGIMTGISVEREYIKDGRVTKMIVVELTDKSGKCEIALFGDYVDILQKKMESNSEGLPVVAVQFAKVKIFRDKVSLQNVINTTQIFINPDFKEAVDLRNGNINVGIEHSGVVPVLGPRGKATLEEDFLLGYQKSTISKLLGSSEDGIFIVLAVVTDLVDGQDWWYPACRCHKSVIADSGAYYCKGCVKHVFHMVPRFKVKFNVCDDTGDTIFVVFDTDMYSLIGKQCSDLVSAGKAENAGFYPSELKKLIGAKLLFKVEKSSSTNVLFDGSFKVKRVCNDSSILQIFNSPVSGISAAEIGKGSVESSGLVDDDDDDDDDDIEIVKETQLDGFVSGLLVSPGSELAPTNKQFAAGSAKRDLSTAFEDADVSNGVVPIKFRLSLTGGDLTGEAAFKLNDEVVKQLVPETCKVLSSMVGGGSLYPQELDSFFGDPFLLKVQKKGRAESVTIESYEVLDVCADSLLVNFFIENYLFVCGDEGSQIQASVPTHCLERFTPLLRENNVYLFSYFNVYPNVNYGVSVFNNHTICFNERTEISFSKCLLIKRFGLSLLTSFDILNSSVSNCYFVDVVGLLTALHYELTMDLTGNMQTVVKLQLSDRRRKVEFVVADCTGKAMFTAFDELIQGTVSSRPKKLVVLKKKDPTSAYRNFVGKEYMFVIRKTHGQFPLSPDVFEVVEMTDDLTIMRRFYVDGYSYTPTKCIFKPSFSQVVPVGVEHVGTSNMGSLIGTPAIPISANVVPFYGGSVAVEPMPDDPKSNIDEGLVKELLNLMDQHNKLVKCFRMVRDYRLLNENVPIKLRLFRNRISDSRIYNVPEVDEIAALIVGDFDTSEIGRDIIVNEKDGFLKRIHETHPKYLSLQYPLLFPFGEDQFEENIERVYTIEFQKRGLPHAHILLWLDYRDKLNSAIAIDSVICAELPDPTRFPKLFAAVSNFMIHGPCGKGHWNSPCIKNRRCSKFYPKKFTSYTRFDENGYPIYRRRDLGVTVYKKEIELDNRSVVPYNAKLIMKYQAHVNIELCNKSNCIKYLFKYITKGVDRVTASVQSRDEDCVDEIQQFYDCRYLSPSESVWRIFAFDIHVRWPSVKRLSFHLFREQRITFNDNSKLKNVLLKNRDKKTMFLAWMEANKKYHVGRSLTYVQFPSMFTYDTNTCSWHPRNKGISVGRLSFVPHNCRELYYLRLLLSRQVGCTSYEDIRTVDGVIYDSNREACAALLLLGGDQEFINAILEVAVLGSGNSIRELFTKYLLAGSLSDPRNVWDQTWETLADGILFSRRRLLNNEELVISPDELKQLCLYEIDQILRQNGKLLEDFPIMPQLDSPDHVPFNNILMANELAYDSGEMLTKHDRYFTSLNGEQLSAYEEIVTSVNQNDGVMFFIDGFGGTGKTYLWNTLSFRFRSEGKIVLNVASSGIASLLLPGGRTAHSQFGLPLVLDEQSCCTIEKKTNKSELLIAASLIIWDEAPMIHRWGIEAFERSLRDIMTEVDIDASNKPFGGKTIVFGGDFRQILPVIPKGSRADIVYATINSSILWQRCRVLRLTQNMRLQVSSDIEENKSIEDFAKWILNVGDGKLGHSEDGETVIEIPDDICVKYSKNHVADIVDLLYPNLIAELSNVNFFQDRAILVYRSSVSNSNFEFETIISPNECKIRLPNDFWMTEKTRLLSEGVGFIRDDYGNFFKVLITNDGDEGCLYDGSIVSLYCGFKEPHKVILNYQVLDNEFQMKVVDEFGQETNYLGLQFPEDQQVLRTIDPNVVLQPTFVNTVTFEATERAEYLLREDGVVFGYDDLEAIPFDVGQVDMNIDEEYFNWEVKITNSMAAGRNVLNSVVLVNQQTEQLYFCAVTTSYPPGRRTRRIGKGWYSFARDAGLEPGDKIIFTLTIAPEFILANVVRGAAGNALLI</sequence>
<name>A0ACB0KLK5_TRIPR</name>
<reference evidence="1" key="1">
    <citation type="submission" date="2023-10" db="EMBL/GenBank/DDBJ databases">
        <authorList>
            <person name="Rodriguez Cubillos JULIANA M."/>
            <person name="De Vega J."/>
        </authorList>
    </citation>
    <scope>NUCLEOTIDE SEQUENCE</scope>
</reference>
<protein>
    <submittedName>
        <fullName evidence="1">Uncharacterized protein</fullName>
    </submittedName>
</protein>